<evidence type="ECO:0000259" key="2">
    <source>
        <dbReference type="Pfam" id="PF13439"/>
    </source>
</evidence>
<accession>A0A848J4E6</accession>
<keyword evidence="4" id="KW-1185">Reference proteome</keyword>
<feature type="domain" description="Glycosyltransferase subfamily 4-like N-terminal" evidence="2">
    <location>
        <begin position="14"/>
        <end position="170"/>
    </location>
</feature>
<dbReference type="PANTHER" id="PTHR12526">
    <property type="entry name" value="GLYCOSYLTRANSFERASE"/>
    <property type="match status" value="1"/>
</dbReference>
<gene>
    <name evidence="3" type="ORF">HH304_06500</name>
</gene>
<dbReference type="GO" id="GO:0016757">
    <property type="term" value="F:glycosyltransferase activity"/>
    <property type="evidence" value="ECO:0007669"/>
    <property type="project" value="InterPro"/>
</dbReference>
<dbReference type="CDD" id="cd03811">
    <property type="entry name" value="GT4_GT28_WabH-like"/>
    <property type="match status" value="1"/>
</dbReference>
<comment type="caution">
    <text evidence="3">The sequence shown here is derived from an EMBL/GenBank/DDBJ whole genome shotgun (WGS) entry which is preliminary data.</text>
</comment>
<sequence>MRILHIIQKKQLRGAEIFTCQLANNQKASGHDVKILYLFEGEVDLPVKNVDVISLEGNITRRFWDIKAYKKLNSIIDSFNPDIIQANAGDTLKYAVFSKILYKWKQPICFRNASMVSNYISSSLVRKLNSFFYKYADGIISVSESSKKDLNKLFPITKDKSIVIPIGLDFSKIDFKPVPFDKDKINLIHVGGFTFEKNHEGLLRIFSRLKKDCNVHLHLIGDGPLREKIESIAKSEGLSEAITFYGFVNNPLDYISGGDIFVLPSVIEGLPGVLLEAMYCKVPVVAYNVGGIQEIVKNNETGYLIEKENEGAFCDSVMELIDDNDKREGFVINAYDYIQNRFDNKKISNLFIEFYKSI</sequence>
<dbReference type="AlphaFoldDB" id="A0A848J4E6"/>
<dbReference type="InterPro" id="IPR028098">
    <property type="entry name" value="Glyco_trans_4-like_N"/>
</dbReference>
<dbReference type="EMBL" id="JABBNU010000003">
    <property type="protein sequence ID" value="NMM48042.1"/>
    <property type="molecule type" value="Genomic_DNA"/>
</dbReference>
<feature type="domain" description="Glycosyl transferase family 1" evidence="1">
    <location>
        <begin position="173"/>
        <end position="335"/>
    </location>
</feature>
<dbReference type="SUPFAM" id="SSF53756">
    <property type="entry name" value="UDP-Glycosyltransferase/glycogen phosphorylase"/>
    <property type="match status" value="1"/>
</dbReference>
<dbReference type="PANTHER" id="PTHR12526:SF630">
    <property type="entry name" value="GLYCOSYLTRANSFERASE"/>
    <property type="match status" value="1"/>
</dbReference>
<evidence type="ECO:0000313" key="4">
    <source>
        <dbReference type="Proteomes" id="UP000559010"/>
    </source>
</evidence>
<dbReference type="InterPro" id="IPR001296">
    <property type="entry name" value="Glyco_trans_1"/>
</dbReference>
<dbReference type="Pfam" id="PF00534">
    <property type="entry name" value="Glycos_transf_1"/>
    <property type="match status" value="1"/>
</dbReference>
<evidence type="ECO:0000259" key="1">
    <source>
        <dbReference type="Pfam" id="PF00534"/>
    </source>
</evidence>
<proteinExistence type="predicted"/>
<dbReference type="Gene3D" id="3.40.50.2000">
    <property type="entry name" value="Glycogen Phosphorylase B"/>
    <property type="match status" value="2"/>
</dbReference>
<name>A0A848J4E6_9BACT</name>
<keyword evidence="3" id="KW-0808">Transferase</keyword>
<evidence type="ECO:0000313" key="3">
    <source>
        <dbReference type="EMBL" id="NMM48042.1"/>
    </source>
</evidence>
<dbReference type="Pfam" id="PF13439">
    <property type="entry name" value="Glyco_transf_4"/>
    <property type="match status" value="1"/>
</dbReference>
<organism evidence="3 4">
    <name type="scientific">Marinigracilibium pacificum</name>
    <dbReference type="NCBI Taxonomy" id="2729599"/>
    <lineage>
        <taxon>Bacteria</taxon>
        <taxon>Pseudomonadati</taxon>
        <taxon>Bacteroidota</taxon>
        <taxon>Cytophagia</taxon>
        <taxon>Cytophagales</taxon>
        <taxon>Flammeovirgaceae</taxon>
        <taxon>Marinigracilibium</taxon>
    </lineage>
</organism>
<protein>
    <submittedName>
        <fullName evidence="3">Glycosyltransferase</fullName>
    </submittedName>
</protein>
<dbReference type="Proteomes" id="UP000559010">
    <property type="component" value="Unassembled WGS sequence"/>
</dbReference>
<reference evidence="3 4" key="1">
    <citation type="submission" date="2020-04" db="EMBL/GenBank/DDBJ databases">
        <title>Flammeovirgaceae bacterium KN852 isolated from deep sea.</title>
        <authorList>
            <person name="Zhang D.-C."/>
        </authorList>
    </citation>
    <scope>NUCLEOTIDE SEQUENCE [LARGE SCALE GENOMIC DNA]</scope>
    <source>
        <strain evidence="3 4">KN852</strain>
    </source>
</reference>
<dbReference type="RefSeq" id="WP_169679201.1">
    <property type="nucleotide sequence ID" value="NZ_JABBNU010000003.1"/>
</dbReference>